<evidence type="ECO:0000256" key="3">
    <source>
        <dbReference type="ARBA" id="ARBA00022630"/>
    </source>
</evidence>
<dbReference type="EMBL" id="CP015902">
    <property type="protein sequence ID" value="ARE21501.1"/>
    <property type="molecule type" value="Genomic_DNA"/>
</dbReference>
<evidence type="ECO:0000313" key="8">
    <source>
        <dbReference type="EMBL" id="GAM81171.1"/>
    </source>
</evidence>
<dbReference type="PANTHER" id="PTHR32332">
    <property type="entry name" value="2-NITROPROPANE DIOXYGENASE"/>
    <property type="match status" value="1"/>
</dbReference>
<evidence type="ECO:0000313" key="10">
    <source>
        <dbReference type="Proteomes" id="UP000031847"/>
    </source>
</evidence>
<evidence type="ECO:0000256" key="4">
    <source>
        <dbReference type="ARBA" id="ARBA00022643"/>
    </source>
</evidence>
<accession>A0A0B8QR72</accession>
<dbReference type="AlphaFoldDB" id="A0A0B8QR72"/>
<dbReference type="PANTHER" id="PTHR32332:SF20">
    <property type="entry name" value="2-NITROPROPANE DIOXYGENASE-LIKE PROTEIN"/>
    <property type="match status" value="1"/>
</dbReference>
<dbReference type="GO" id="GO:0051213">
    <property type="term" value="F:dioxygenase activity"/>
    <property type="evidence" value="ECO:0007669"/>
    <property type="project" value="UniProtKB-KW"/>
</dbReference>
<comment type="function">
    <text evidence="1">Nitronate monooxygenase that uses molecular oxygen to catalyze the oxidative denitrification of alkyl nitronates. Acts on propionate 3-nitronate (P3N), the presumed physiological substrate. Probably functions in the detoxification of P3N, a metabolic poison produced by plants and fungi as a defense mechanism.</text>
</comment>
<evidence type="ECO:0000256" key="1">
    <source>
        <dbReference type="ARBA" id="ARBA00003535"/>
    </source>
</evidence>
<dbReference type="InterPro" id="IPR013785">
    <property type="entry name" value="Aldolase_TIM"/>
</dbReference>
<dbReference type="Proteomes" id="UP000192067">
    <property type="component" value="Chromosome"/>
</dbReference>
<dbReference type="Gene3D" id="3.20.20.70">
    <property type="entry name" value="Aldolase class I"/>
    <property type="match status" value="1"/>
</dbReference>
<keyword evidence="8" id="KW-0223">Dioxygenase</keyword>
<dbReference type="InterPro" id="IPR004136">
    <property type="entry name" value="NMO"/>
</dbReference>
<keyword evidence="3" id="KW-0285">Flavoprotein</keyword>
<dbReference type="RefSeq" id="WP_025016989.1">
    <property type="nucleotide sequence ID" value="NZ_BAABQR010000007.1"/>
</dbReference>
<keyword evidence="7" id="KW-0503">Monooxygenase</keyword>
<evidence type="ECO:0000313" key="7">
    <source>
        <dbReference type="EMBL" id="ARE21501.1"/>
    </source>
</evidence>
<dbReference type="Proteomes" id="UP000031847">
    <property type="component" value="Unassembled WGS sequence"/>
</dbReference>
<dbReference type="EMBL" id="LKLS01000124">
    <property type="protein sequence ID" value="KSU17803.1"/>
    <property type="molecule type" value="Genomic_DNA"/>
</dbReference>
<dbReference type="GO" id="GO:0018580">
    <property type="term" value="F:nitronate monooxygenase activity"/>
    <property type="evidence" value="ECO:0007669"/>
    <property type="project" value="InterPro"/>
</dbReference>
<reference evidence="11" key="2">
    <citation type="submission" date="2015-10" db="EMBL/GenBank/DDBJ databases">
        <title>Draft Genome Sequences of 11 Lactococcus lactis subspecies cremoris strains.</title>
        <authorList>
            <person name="Wels M."/>
            <person name="Backus L."/>
            <person name="Boekhorst J."/>
            <person name="Dijkstra A."/>
            <person name="Beerthuizen M."/>
            <person name="Kelly W."/>
            <person name="Siezen R."/>
            <person name="Bachmann H."/>
            <person name="Van Hijum S."/>
        </authorList>
    </citation>
    <scope>NUCLEOTIDE SEQUENCE [LARGE SCALE GENOMIC DNA]</scope>
    <source>
        <strain evidence="11">LMG9449</strain>
    </source>
</reference>
<reference evidence="7" key="5">
    <citation type="submission" date="2023-07" db="EMBL/GenBank/DDBJ databases">
        <authorList>
            <person name="McDonnell B."/>
        </authorList>
    </citation>
    <scope>NUCLEOTIDE SEQUENCE</scope>
    <source>
        <strain evidence="7">UC06</strain>
    </source>
</reference>
<evidence type="ECO:0000313" key="12">
    <source>
        <dbReference type="Proteomes" id="UP000192067"/>
    </source>
</evidence>
<reference evidence="9" key="4">
    <citation type="journal article" date="2017" name="Genome Announc.">
        <title>Draft Genome Sequences of 24 Lactococcus lactis Strains.</title>
        <authorList>
            <person name="Backus L."/>
            <person name="Wels M."/>
            <person name="Boekhorst J."/>
            <person name="Dijkstra A.R."/>
            <person name="Beerthuyzen M."/>
            <person name="Kelly W.J."/>
            <person name="Siezen R.J."/>
            <person name="van Hijum S.A."/>
            <person name="Bachmann H."/>
        </authorList>
    </citation>
    <scope>NUCLEOTIDE SEQUENCE</scope>
    <source>
        <strain evidence="9">LMG9447</strain>
    </source>
</reference>
<sequence>MTWYHELGIKYPLFQGGMAWASNAELVAAVSNNGALGIIGSGGRTANELRRMIRKTKTLTSQPFGVNLMLLDKNIKQLLEVICEEKISVVTTGAGSPKEIIDTIIANNIKLFPVVPNKEIALKMLKLPISGIIVEGNEAGGHVGIQNLASLLKEIAPICPLPLIAAGGIYNHHTASLANILGANGVQVGTAFLLAKECQISPIYQELICKGEENGTSLISDKNGHLTRLLNISSEYPLNKSLKAAVEKGDLINGAFMAGSSSAYLEKIEPVENIIQRIMKK</sequence>
<protein>
    <recommendedName>
        <fullName evidence="2">Probable nitronate monooxygenase</fullName>
    </recommendedName>
</protein>
<dbReference type="Proteomes" id="UP000192095">
    <property type="component" value="Chromosome"/>
</dbReference>
<keyword evidence="5" id="KW-0560">Oxidoreductase</keyword>
<dbReference type="CDD" id="cd04730">
    <property type="entry name" value="NPD_like"/>
    <property type="match status" value="1"/>
</dbReference>
<dbReference type="EMBL" id="BBSI01000035">
    <property type="protein sequence ID" value="GAM81171.1"/>
    <property type="molecule type" value="Genomic_DNA"/>
</dbReference>
<dbReference type="Proteomes" id="UP000053612">
    <property type="component" value="Unassembled WGS sequence"/>
</dbReference>
<proteinExistence type="predicted"/>
<keyword evidence="4" id="KW-0288">FMN</keyword>
<evidence type="ECO:0000313" key="9">
    <source>
        <dbReference type="EMBL" id="KSU17803.1"/>
    </source>
</evidence>
<dbReference type="PATRIC" id="fig|1360.100.peg.2076"/>
<reference evidence="12 13" key="3">
    <citation type="journal article" date="2017" name="BMC Genomics">
        <title>Comparative and functional genomics of the Lactococcus lactis taxon; insights into evolution and niche adaptation.</title>
        <authorList>
            <person name="Kelleher P."/>
            <person name="Bottacini F."/>
            <person name="Mahony J."/>
            <person name="Kilcawley K.N."/>
            <person name="van Sinderen D."/>
        </authorList>
    </citation>
    <scope>NUCLEOTIDE SEQUENCE [LARGE SCALE GENOMIC DNA]</scope>
    <source>
        <strain evidence="7 13">UC06</strain>
        <strain evidence="6 12">UC11</strain>
    </source>
</reference>
<evidence type="ECO:0000313" key="11">
    <source>
        <dbReference type="Proteomes" id="UP000053612"/>
    </source>
</evidence>
<reference evidence="8 10" key="1">
    <citation type="submission" date="2015-01" db="EMBL/GenBank/DDBJ databases">
        <title>Lactococcus lactis subsp.lactis JCM 5805 whole genome shotgun sequence.</title>
        <authorList>
            <person name="Fujii T."/>
            <person name="Tomita Y."/>
            <person name="Ikushima S."/>
            <person name="Fujiwara D."/>
        </authorList>
    </citation>
    <scope>NUCLEOTIDE SEQUENCE [LARGE SCALE GENOMIC DNA]</scope>
    <source>
        <strain evidence="8 10">JCM 5805</strain>
    </source>
</reference>
<evidence type="ECO:0000313" key="13">
    <source>
        <dbReference type="Proteomes" id="UP000192095"/>
    </source>
</evidence>
<dbReference type="Pfam" id="PF03060">
    <property type="entry name" value="NMO"/>
    <property type="match status" value="2"/>
</dbReference>
<gene>
    <name evidence="8" type="ORF">JCM5805K_2290</name>
    <name evidence="7" type="ORF">LLUC06_1959</name>
    <name evidence="6" type="ORF">LLUC11_1762</name>
    <name evidence="9" type="ORF">LMG9449_1608</name>
</gene>
<evidence type="ECO:0000256" key="5">
    <source>
        <dbReference type="ARBA" id="ARBA00023002"/>
    </source>
</evidence>
<dbReference type="EMBL" id="CP015904">
    <property type="protein sequence ID" value="ARE14089.1"/>
    <property type="molecule type" value="Genomic_DNA"/>
</dbReference>
<organism evidence="8 10">
    <name type="scientific">Lactococcus lactis subsp. lactis</name>
    <name type="common">Streptococcus lactis</name>
    <dbReference type="NCBI Taxonomy" id="1360"/>
    <lineage>
        <taxon>Bacteria</taxon>
        <taxon>Bacillati</taxon>
        <taxon>Bacillota</taxon>
        <taxon>Bacilli</taxon>
        <taxon>Lactobacillales</taxon>
        <taxon>Streptococcaceae</taxon>
        <taxon>Lactococcus</taxon>
    </lineage>
</organism>
<evidence type="ECO:0000313" key="6">
    <source>
        <dbReference type="EMBL" id="ARE14089.1"/>
    </source>
</evidence>
<name>A0A0B8QR72_LACLL</name>
<evidence type="ECO:0000256" key="2">
    <source>
        <dbReference type="ARBA" id="ARBA00013457"/>
    </source>
</evidence>
<dbReference type="SUPFAM" id="SSF51412">
    <property type="entry name" value="Inosine monophosphate dehydrogenase (IMPDH)"/>
    <property type="match status" value="1"/>
</dbReference>